<sequence length="299" mass="32440">MNGADDRTLAKVASIGRRMGPELLRQWVRRVLGHEDLTATQKTVLVALQTFANYDDGSNAHPGEILLSETCGITTRAVRAAIRRGRDLGLIEQTAEENPRAGRAAVYRIVLIESTTGTTVPVNNPTTGTAVPVNNPTTGTAVPVNNPVNNPTTGTATSPSPEQPFLPPRQSPNLLGGLRNGGTSPAPRELTHTPQAPSRYCELHPHGTRTSCWRCRDAGKAFQAWQAEQAAIDIAVQTANTERRRSLRMNCPWCHGTNVRDIDDDTAEKCDHQTPPRGHVGLTLVRPMPDVHESVRAVQ</sequence>
<feature type="compositionally biased region" description="Pro residues" evidence="1">
    <location>
        <begin position="161"/>
        <end position="170"/>
    </location>
</feature>
<dbReference type="EMBL" id="MN234184">
    <property type="protein sequence ID" value="QFG10074.1"/>
    <property type="molecule type" value="Genomic_DNA"/>
</dbReference>
<dbReference type="KEGG" id="vg:80019382"/>
<reference evidence="2 3" key="1">
    <citation type="submission" date="2019-07" db="EMBL/GenBank/DDBJ databases">
        <authorList>
            <person name="Widmer J."/>
            <person name="Andre W."/>
            <person name="Castro A."/>
            <person name="Cintron J."/>
            <person name="Cintron J."/>
            <person name="Elliott S."/>
            <person name="Harel H."/>
            <person name="Hasan D."/>
            <person name="Page A."/>
            <person name="Santana M."/>
            <person name="Slobasky M."/>
            <person name="Stevens T."/>
            <person name="Vilcin V."/>
            <person name="Whitaker K."/>
            <person name="Yelvington M."/>
            <person name="Wiersma-Koch H."/>
            <person name="Douthitt C."/>
            <person name="D'Elia T."/>
            <person name="Garlena R.A."/>
            <person name="Russell D.A."/>
            <person name="Pope W.H."/>
            <person name="Jacobs-Sera D."/>
            <person name="Hatfull G.F."/>
        </authorList>
    </citation>
    <scope>NUCLEOTIDE SEQUENCE [LARGE SCALE GENOMIC DNA]</scope>
</reference>
<protein>
    <submittedName>
        <fullName evidence="2">Helix-turn-helix DNA binding domain protein</fullName>
    </submittedName>
</protein>
<evidence type="ECO:0000313" key="2">
    <source>
        <dbReference type="EMBL" id="QFG10074.1"/>
    </source>
</evidence>
<name>A0A5J6TJ36_9CAUD</name>
<accession>A0A5J6TJ36</accession>
<dbReference type="RefSeq" id="YP_010754783.1">
    <property type="nucleotide sequence ID" value="NC_073463.1"/>
</dbReference>
<feature type="compositionally biased region" description="Low complexity" evidence="1">
    <location>
        <begin position="121"/>
        <end position="157"/>
    </location>
</feature>
<gene>
    <name evidence="2" type="primary">55</name>
    <name evidence="2" type="ORF">SEA_IDENTITYCRISIS_55</name>
</gene>
<feature type="region of interest" description="Disordered" evidence="1">
    <location>
        <begin position="121"/>
        <end position="202"/>
    </location>
</feature>
<evidence type="ECO:0000256" key="1">
    <source>
        <dbReference type="SAM" id="MobiDB-lite"/>
    </source>
</evidence>
<keyword evidence="3" id="KW-1185">Reference proteome</keyword>
<dbReference type="GeneID" id="80019382"/>
<proteinExistence type="predicted"/>
<organism evidence="2 3">
    <name type="scientific">Mycobacterium phage IdentityCrisis</name>
    <dbReference type="NCBI Taxonomy" id="2599866"/>
    <lineage>
        <taxon>Viruses</taxon>
        <taxon>Duplodnaviria</taxon>
        <taxon>Heunggongvirae</taxon>
        <taxon>Uroviricota</taxon>
        <taxon>Caudoviricetes</taxon>
        <taxon>Identitycrisisvirus</taxon>
        <taxon>Identitycrisisvirus identitycrisis</taxon>
    </lineage>
</organism>
<evidence type="ECO:0000313" key="3">
    <source>
        <dbReference type="Proteomes" id="UP000326087"/>
    </source>
</evidence>
<dbReference type="Proteomes" id="UP000326087">
    <property type="component" value="Segment"/>
</dbReference>